<evidence type="ECO:0000256" key="4">
    <source>
        <dbReference type="ARBA" id="ARBA00022989"/>
    </source>
</evidence>
<dbReference type="HOGENOM" id="CLU_571426_0_0_1"/>
<dbReference type="GO" id="GO:0007165">
    <property type="term" value="P:signal transduction"/>
    <property type="evidence" value="ECO:0007669"/>
    <property type="project" value="UniProtKB-KW"/>
</dbReference>
<feature type="transmembrane region" description="Helical" evidence="6">
    <location>
        <begin position="64"/>
        <end position="82"/>
    </location>
</feature>
<dbReference type="GO" id="GO:0050909">
    <property type="term" value="P:sensory perception of taste"/>
    <property type="evidence" value="ECO:0007669"/>
    <property type="project" value="InterPro"/>
</dbReference>
<keyword evidence="2 6" id="KW-1003">Cell membrane</keyword>
<comment type="subcellular location">
    <subcellularLocation>
        <location evidence="1 6">Cell membrane</location>
        <topology evidence="1 6">Multi-pass membrane protein</topology>
    </subcellularLocation>
</comment>
<evidence type="ECO:0000256" key="6">
    <source>
        <dbReference type="RuleBase" id="RU363108"/>
    </source>
</evidence>
<name>B0XFH0_CULQU</name>
<dbReference type="eggNOG" id="ENOG502TC88">
    <property type="taxonomic scope" value="Eukaryota"/>
</dbReference>
<feature type="transmembrane region" description="Helical" evidence="6">
    <location>
        <begin position="102"/>
        <end position="121"/>
    </location>
</feature>
<dbReference type="EMBL" id="DS232924">
    <property type="protein sequence ID" value="EDS26808.1"/>
    <property type="molecule type" value="Genomic_DNA"/>
</dbReference>
<reference evidence="7" key="1">
    <citation type="submission" date="2007-03" db="EMBL/GenBank/DDBJ databases">
        <title>Annotation of Culex pipiens quinquefasciatus.</title>
        <authorList>
            <consortium name="The Broad Institute Genome Sequencing Platform"/>
            <person name="Atkinson P.W."/>
            <person name="Hemingway J."/>
            <person name="Christensen B.M."/>
            <person name="Higgs S."/>
            <person name="Kodira C."/>
            <person name="Hannick L."/>
            <person name="Megy K."/>
            <person name="O'Leary S."/>
            <person name="Pearson M."/>
            <person name="Haas B.J."/>
            <person name="Mauceli E."/>
            <person name="Wortman J.R."/>
            <person name="Lee N.H."/>
            <person name="Guigo R."/>
            <person name="Stanke M."/>
            <person name="Alvarado L."/>
            <person name="Amedeo P."/>
            <person name="Antoine C.H."/>
            <person name="Arensburger P."/>
            <person name="Bidwell S.L."/>
            <person name="Crawford M."/>
            <person name="Camaro F."/>
            <person name="Devon K."/>
            <person name="Engels R."/>
            <person name="Hammond M."/>
            <person name="Howarth C."/>
            <person name="Koehrsen M."/>
            <person name="Lawson D."/>
            <person name="Montgomery P."/>
            <person name="Nene V."/>
            <person name="Nusbaum C."/>
            <person name="Puiu D."/>
            <person name="Romero-Severson J."/>
            <person name="Severson D.W."/>
            <person name="Shumway M."/>
            <person name="Sisk P."/>
            <person name="Stolte C."/>
            <person name="Zeng Q."/>
            <person name="Eisenstadt E."/>
            <person name="Fraser-Liggett C."/>
            <person name="Strausberg R."/>
            <person name="Galagan J."/>
            <person name="Birren B."/>
            <person name="Collins F.H."/>
        </authorList>
    </citation>
    <scope>NUCLEOTIDE SEQUENCE [LARGE SCALE GENOMIC DNA]</scope>
    <source>
        <strain evidence="7">JHB</strain>
    </source>
</reference>
<proteinExistence type="inferred from homology"/>
<comment type="caution">
    <text evidence="6">Lacks conserved residue(s) required for the propagation of feature annotation.</text>
</comment>
<dbReference type="AlphaFoldDB" id="B0XFH0"/>
<dbReference type="Proteomes" id="UP000002320">
    <property type="component" value="Unassembled WGS sequence"/>
</dbReference>
<feature type="transmembrane region" description="Helical" evidence="6">
    <location>
        <begin position="285"/>
        <end position="312"/>
    </location>
</feature>
<gene>
    <name evidence="8" type="primary">6052059</name>
    <name evidence="7" type="ORF">CpipJ_CPIJ018137</name>
</gene>
<keyword evidence="9" id="KW-1185">Reference proteome</keyword>
<keyword evidence="6 7" id="KW-0675">Receptor</keyword>
<comment type="similarity">
    <text evidence="6">Belongs to the insect chemoreceptor superfamily. Gustatory receptor (GR) family.</text>
</comment>
<reference evidence="8" key="2">
    <citation type="submission" date="2020-05" db="UniProtKB">
        <authorList>
            <consortium name="EnsemblMetazoa"/>
        </authorList>
    </citation>
    <scope>IDENTIFICATION</scope>
    <source>
        <strain evidence="8">JHB</strain>
    </source>
</reference>
<evidence type="ECO:0000313" key="7">
    <source>
        <dbReference type="EMBL" id="EDS26808.1"/>
    </source>
</evidence>
<dbReference type="KEGG" id="cqu:CpipJ_CPIJ018137"/>
<evidence type="ECO:0000256" key="2">
    <source>
        <dbReference type="ARBA" id="ARBA00022475"/>
    </source>
</evidence>
<feature type="transmembrane region" description="Helical" evidence="6">
    <location>
        <begin position="195"/>
        <end position="213"/>
    </location>
</feature>
<feature type="transmembrane region" description="Helical" evidence="6">
    <location>
        <begin position="437"/>
        <end position="460"/>
    </location>
</feature>
<feature type="transmembrane region" description="Helical" evidence="6">
    <location>
        <begin position="133"/>
        <end position="155"/>
    </location>
</feature>
<organism>
    <name type="scientific">Culex quinquefasciatus</name>
    <name type="common">Southern house mosquito</name>
    <name type="synonym">Culex pungens</name>
    <dbReference type="NCBI Taxonomy" id="7176"/>
    <lineage>
        <taxon>Eukaryota</taxon>
        <taxon>Metazoa</taxon>
        <taxon>Ecdysozoa</taxon>
        <taxon>Arthropoda</taxon>
        <taxon>Hexapoda</taxon>
        <taxon>Insecta</taxon>
        <taxon>Pterygota</taxon>
        <taxon>Neoptera</taxon>
        <taxon>Endopterygota</taxon>
        <taxon>Diptera</taxon>
        <taxon>Nematocera</taxon>
        <taxon>Culicoidea</taxon>
        <taxon>Culicidae</taxon>
        <taxon>Culicinae</taxon>
        <taxon>Culicini</taxon>
        <taxon>Culex</taxon>
        <taxon>Culex</taxon>
    </lineage>
</organism>
<dbReference type="Pfam" id="PF08395">
    <property type="entry name" value="7tm_7"/>
    <property type="match status" value="1"/>
</dbReference>
<dbReference type="InterPro" id="IPR013604">
    <property type="entry name" value="7TM_chemorcpt"/>
</dbReference>
<keyword evidence="5 6" id="KW-0472">Membrane</keyword>
<protein>
    <recommendedName>
        <fullName evidence="6">Gustatory receptor</fullName>
    </recommendedName>
</protein>
<evidence type="ECO:0000313" key="9">
    <source>
        <dbReference type="Proteomes" id="UP000002320"/>
    </source>
</evidence>
<dbReference type="OrthoDB" id="7789982at2759"/>
<dbReference type="VEuPathDB" id="VectorBase:CPIJ018137"/>
<evidence type="ECO:0000256" key="5">
    <source>
        <dbReference type="ARBA" id="ARBA00023136"/>
    </source>
</evidence>
<evidence type="ECO:0000256" key="3">
    <source>
        <dbReference type="ARBA" id="ARBA00022692"/>
    </source>
</evidence>
<feature type="transmembrane region" description="Helical" evidence="6">
    <location>
        <begin position="258"/>
        <end position="279"/>
    </location>
</feature>
<keyword evidence="6" id="KW-0807">Transducer</keyword>
<evidence type="ECO:0000313" key="8">
    <source>
        <dbReference type="EnsemblMetazoa" id="CPIJ018137-PA"/>
    </source>
</evidence>
<keyword evidence="4 6" id="KW-1133">Transmembrane helix</keyword>
<dbReference type="GO" id="GO:0005886">
    <property type="term" value="C:plasma membrane"/>
    <property type="evidence" value="ECO:0007669"/>
    <property type="project" value="UniProtKB-SubCell"/>
</dbReference>
<evidence type="ECO:0000256" key="1">
    <source>
        <dbReference type="ARBA" id="ARBA00004651"/>
    </source>
</evidence>
<dbReference type="VEuPathDB" id="VectorBase:CQUJHB006306"/>
<dbReference type="EnsemblMetazoa" id="CPIJ018137-RA">
    <property type="protein sequence ID" value="CPIJ018137-PA"/>
    <property type="gene ID" value="CPIJ018137"/>
</dbReference>
<feature type="transmembrane region" description="Helical" evidence="6">
    <location>
        <begin position="408"/>
        <end position="431"/>
    </location>
</feature>
<accession>B0XFH0</accession>
<sequence>MIAFLGLYTGFLDFCCFNHGTVKIKCGVMAQDVRDAFGPCEVMCKCFGLLPVYFRAELTFHQKVTNCLHLVAIYGLLAWSTGICMPRDMVNYSLSMVMNRSVVLLIVAYYVQPFCNTLAQIGTRMHNDHQRKFIRFFTNLTTAPLCVIFMTTYYLNTDMSDLCYLLASIYFSLHHVIVCSLAGTLGWLLHKRFRALAATLQSFVLVIVMNYVHPFLCTVLCAAMSGKINLILVTIEAIDSKLKALNTEVNFEMYRRFAVFLVHVSTIPIFLLLVIYWAVARATDIIYVFAATFISFHYFVVVSLDVILVGVLSKQFRAIGEALRSTAGTLGWFTCKRLQALSDTMLRMYFPTSPTSGGFLTTTAPGHTAETAVCSEKEQLTVLRQIKILHDKLNDVVELVNYCFSVQITFCVGLCFVIGVVCSFGLFRAFIYRNELFYMGVLNFIWYMYYLFFVLFFIAVGSKITREVSVYPFSVQSC</sequence>
<dbReference type="InParanoid" id="B0XFH0"/>
<keyword evidence="3 6" id="KW-0812">Transmembrane</keyword>
<comment type="function">
    <text evidence="6">Gustatory receptor which mediates acceptance or avoidance behavior, depending on its substrates.</text>
</comment>
<feature type="transmembrane region" description="Helical" evidence="6">
    <location>
        <begin position="167"/>
        <end position="188"/>
    </location>
</feature>